<evidence type="ECO:0000259" key="1">
    <source>
        <dbReference type="Pfam" id="PF14399"/>
    </source>
</evidence>
<evidence type="ECO:0000313" key="4">
    <source>
        <dbReference type="Proteomes" id="UP000198558"/>
    </source>
</evidence>
<dbReference type="EMBL" id="FOIN01000010">
    <property type="protein sequence ID" value="SET42366.1"/>
    <property type="molecule type" value="Genomic_DNA"/>
</dbReference>
<proteinExistence type="predicted"/>
<protein>
    <submittedName>
        <fullName evidence="3">Butirosin biosynthesis protein H, N-terminal</fullName>
    </submittedName>
</protein>
<dbReference type="Pfam" id="PF14399">
    <property type="entry name" value="BtrH_N"/>
    <property type="match status" value="1"/>
</dbReference>
<dbReference type="OrthoDB" id="4075615at2"/>
<accession>A0A1I0ED87</accession>
<evidence type="ECO:0000313" key="3">
    <source>
        <dbReference type="EMBL" id="SET42366.1"/>
    </source>
</evidence>
<evidence type="ECO:0000259" key="2">
    <source>
        <dbReference type="Pfam" id="PF16169"/>
    </source>
</evidence>
<keyword evidence="4" id="KW-1185">Reference proteome</keyword>
<dbReference type="InterPro" id="IPR032369">
    <property type="entry name" value="DUF4872"/>
</dbReference>
<dbReference type="Proteomes" id="UP000198558">
    <property type="component" value="Unassembled WGS sequence"/>
</dbReference>
<gene>
    <name evidence="3" type="ORF">SAMN04489758_11041</name>
</gene>
<dbReference type="AlphaFoldDB" id="A0A1I0ED87"/>
<reference evidence="4" key="1">
    <citation type="submission" date="2016-10" db="EMBL/GenBank/DDBJ databases">
        <authorList>
            <person name="Varghese N."/>
            <person name="Submissions S."/>
        </authorList>
    </citation>
    <scope>NUCLEOTIDE SEQUENCE [LARGE SCALE GENOMIC DNA]</scope>
    <source>
        <strain evidence="4">DSM 1551</strain>
    </source>
</reference>
<dbReference type="Pfam" id="PF16169">
    <property type="entry name" value="DUF4872"/>
    <property type="match status" value="1"/>
</dbReference>
<feature type="domain" description="Butirosin biosynthesis protein H N-terminal" evidence="1">
    <location>
        <begin position="16"/>
        <end position="153"/>
    </location>
</feature>
<organism evidence="3 4">
    <name type="scientific">Thomasclavelia cocleata</name>
    <dbReference type="NCBI Taxonomy" id="69824"/>
    <lineage>
        <taxon>Bacteria</taxon>
        <taxon>Bacillati</taxon>
        <taxon>Bacillota</taxon>
        <taxon>Erysipelotrichia</taxon>
        <taxon>Erysipelotrichales</taxon>
        <taxon>Coprobacillaceae</taxon>
        <taxon>Thomasclavelia</taxon>
    </lineage>
</organism>
<feature type="domain" description="DUF4872" evidence="2">
    <location>
        <begin position="188"/>
        <end position="251"/>
    </location>
</feature>
<dbReference type="InterPro" id="IPR026935">
    <property type="entry name" value="BtrH_N"/>
</dbReference>
<dbReference type="GeneID" id="78288203"/>
<sequence length="356" mass="41301">MRKIIENLSHHLDDYECMWNGIEDIYMNKTGEKIPDQFFFAMSGFCSFAYIKTNKADIKRMVSFGDGRTKKMYEFLAPIVGFNYHHIECKSPELALTKAKKEIDNGFPVVIGALDMYYLEYYTKLYHKEHIPFHYVLMIGYDDEEKNIFLYDCGRKEIIKLSYENLLLGMNAEYKGLCKPNTICTIRMDRPNSKKDIFKSAMKLKSNMFLNPPTKFLGINGLKKLSKEILNWEEELGKQETDKILRNIVEFCGSVPTTPNRLNGISKKDEVVFMCSRDKMSKVLIELGKEYKNNNLVKSGELFKESGKQFEKLCNIFIDYILDTKKDMKLASDVILDIAEIECSAYQLVSKGLDEI</sequence>
<dbReference type="RefSeq" id="WP_092353464.1">
    <property type="nucleotide sequence ID" value="NZ_FOIN01000010.1"/>
</dbReference>
<name>A0A1I0ED87_9FIRM</name>